<dbReference type="PANTHER" id="PTHR43312">
    <property type="entry name" value="D-THREO-ALDOSE 1-DEHYDROGENASE"/>
    <property type="match status" value="1"/>
</dbReference>
<dbReference type="Proteomes" id="UP000644507">
    <property type="component" value="Unassembled WGS sequence"/>
</dbReference>
<organism evidence="2 3">
    <name type="scientific">Roseibacillus persicicus</name>
    <dbReference type="NCBI Taxonomy" id="454148"/>
    <lineage>
        <taxon>Bacteria</taxon>
        <taxon>Pseudomonadati</taxon>
        <taxon>Verrucomicrobiota</taxon>
        <taxon>Verrucomicrobiia</taxon>
        <taxon>Verrucomicrobiales</taxon>
        <taxon>Verrucomicrobiaceae</taxon>
        <taxon>Roseibacillus</taxon>
    </lineage>
</organism>
<dbReference type="InterPro" id="IPR023210">
    <property type="entry name" value="NADP_OxRdtase_dom"/>
</dbReference>
<keyword evidence="3" id="KW-1185">Reference proteome</keyword>
<dbReference type="Pfam" id="PF00248">
    <property type="entry name" value="Aldo_ket_red"/>
    <property type="match status" value="1"/>
</dbReference>
<protein>
    <submittedName>
        <fullName evidence="2">Oxidoreductase</fullName>
    </submittedName>
</protein>
<dbReference type="AlphaFoldDB" id="A0A918TK92"/>
<dbReference type="EMBL" id="BMXI01000006">
    <property type="protein sequence ID" value="GHC50909.1"/>
    <property type="molecule type" value="Genomic_DNA"/>
</dbReference>
<accession>A0A918TK92</accession>
<dbReference type="InterPro" id="IPR053135">
    <property type="entry name" value="AKR2_Oxidoreductase"/>
</dbReference>
<feature type="domain" description="NADP-dependent oxidoreductase" evidence="1">
    <location>
        <begin position="16"/>
        <end position="302"/>
    </location>
</feature>
<dbReference type="InterPro" id="IPR036812">
    <property type="entry name" value="NAD(P)_OxRdtase_dom_sf"/>
</dbReference>
<dbReference type="SUPFAM" id="SSF51430">
    <property type="entry name" value="NAD(P)-linked oxidoreductase"/>
    <property type="match status" value="1"/>
</dbReference>
<evidence type="ECO:0000313" key="3">
    <source>
        <dbReference type="Proteomes" id="UP000644507"/>
    </source>
</evidence>
<proteinExistence type="predicted"/>
<evidence type="ECO:0000259" key="1">
    <source>
        <dbReference type="Pfam" id="PF00248"/>
    </source>
</evidence>
<dbReference type="Gene3D" id="3.20.20.100">
    <property type="entry name" value="NADP-dependent oxidoreductase domain"/>
    <property type="match status" value="1"/>
</dbReference>
<evidence type="ECO:0000313" key="2">
    <source>
        <dbReference type="EMBL" id="GHC50909.1"/>
    </source>
</evidence>
<dbReference type="PANTHER" id="PTHR43312:SF1">
    <property type="entry name" value="NADP-DEPENDENT OXIDOREDUCTASE DOMAIN-CONTAINING PROTEIN"/>
    <property type="match status" value="1"/>
</dbReference>
<reference evidence="2" key="2">
    <citation type="submission" date="2020-09" db="EMBL/GenBank/DDBJ databases">
        <authorList>
            <person name="Sun Q."/>
            <person name="Kim S."/>
        </authorList>
    </citation>
    <scope>NUCLEOTIDE SEQUENCE</scope>
    <source>
        <strain evidence="2">KCTC 12988</strain>
    </source>
</reference>
<reference evidence="2" key="1">
    <citation type="journal article" date="2014" name="Int. J. Syst. Evol. Microbiol.">
        <title>Complete genome sequence of Corynebacterium casei LMG S-19264T (=DSM 44701T), isolated from a smear-ripened cheese.</title>
        <authorList>
            <consortium name="US DOE Joint Genome Institute (JGI-PGF)"/>
            <person name="Walter F."/>
            <person name="Albersmeier A."/>
            <person name="Kalinowski J."/>
            <person name="Ruckert C."/>
        </authorList>
    </citation>
    <scope>NUCLEOTIDE SEQUENCE</scope>
    <source>
        <strain evidence="2">KCTC 12988</strain>
    </source>
</reference>
<comment type="caution">
    <text evidence="2">The sequence shown here is derived from an EMBL/GenBank/DDBJ whole genome shotgun (WGS) entry which is preliminary data.</text>
</comment>
<gene>
    <name evidence="2" type="ORF">GCM10007100_16340</name>
</gene>
<name>A0A918TK92_9BACT</name>
<sequence>MHLRTFGSTGIPVHPIAFGAMRIQPDSRGISETLLHALERGVNFIDTARNYGSSEEVVAKTLKEWKGKRPYIATKVKPKDITNWRSYVPIEEQFTPASIRESVETSLRTLEVDCLDLIQLHQWYYLWSHRSEWLETLHQLREEGKVRHLGVSAQDHEHDAVLKLVDDQLVDSVQIIINAFESRPFVSCIPLCEERQVGLIARCIFDHSGSLATGGSRETLANDVKLSNASPKLVTEYLNRIHRLQEDCCDSSMDLNELSIRFALSQPGTSVLALSLSSAKRVDRAIAAAEKGPLPDELFQRICRDHVWVKNFYYFSKATVDGNPGR</sequence>
<dbReference type="RefSeq" id="WP_189569442.1">
    <property type="nucleotide sequence ID" value="NZ_BMXI01000006.1"/>
</dbReference>